<dbReference type="Proteomes" id="UP000702425">
    <property type="component" value="Unassembled WGS sequence"/>
</dbReference>
<protein>
    <recommendedName>
        <fullName evidence="4">Primosomal protein</fullName>
    </recommendedName>
</protein>
<sequence>MVTSKKQTAATPIRSHSPVPAKSQPPEKQNSKTVSINNGAKLKPQSNLSPEQLAVELVKQIRNTIHKKYGVTIQRRDSRISTKVGHAIREKLGLDIQAQLNKRNGNGNGKKFDWQEWNNTVFPKLVGRPEELKYDVEVVALAMSQLYDTIADNPQAAIADLMEFNAQSLKRRNELAKSSEEDTEELDEDDELDDEDDEIDDILDEIDEDDEDSEGDEDEDDDDEEDDFSLDEEEEFEEDDE</sequence>
<keyword evidence="3" id="KW-1185">Reference proteome</keyword>
<feature type="compositionally biased region" description="Polar residues" evidence="1">
    <location>
        <begin position="1"/>
        <end position="10"/>
    </location>
</feature>
<feature type="compositionally biased region" description="Acidic residues" evidence="1">
    <location>
        <begin position="181"/>
        <end position="241"/>
    </location>
</feature>
<evidence type="ECO:0000256" key="1">
    <source>
        <dbReference type="SAM" id="MobiDB-lite"/>
    </source>
</evidence>
<evidence type="ECO:0000313" key="3">
    <source>
        <dbReference type="Proteomes" id="UP000702425"/>
    </source>
</evidence>
<feature type="region of interest" description="Disordered" evidence="1">
    <location>
        <begin position="173"/>
        <end position="241"/>
    </location>
</feature>
<dbReference type="EMBL" id="SRRZ01000023">
    <property type="protein sequence ID" value="NQE33973.1"/>
    <property type="molecule type" value="Genomic_DNA"/>
</dbReference>
<comment type="caution">
    <text evidence="2">The sequence shown here is derived from an EMBL/GenBank/DDBJ whole genome shotgun (WGS) entry which is preliminary data.</text>
</comment>
<dbReference type="RefSeq" id="WP_172186623.1">
    <property type="nucleotide sequence ID" value="NZ_CAWPPK010000146.1"/>
</dbReference>
<evidence type="ECO:0008006" key="4">
    <source>
        <dbReference type="Google" id="ProtNLM"/>
    </source>
</evidence>
<feature type="region of interest" description="Disordered" evidence="1">
    <location>
        <begin position="1"/>
        <end position="33"/>
    </location>
</feature>
<organism evidence="2 3">
    <name type="scientific">Microcoleus asticus IPMA8</name>
    <dbReference type="NCBI Taxonomy" id="2563858"/>
    <lineage>
        <taxon>Bacteria</taxon>
        <taxon>Bacillati</taxon>
        <taxon>Cyanobacteriota</taxon>
        <taxon>Cyanophyceae</taxon>
        <taxon>Oscillatoriophycideae</taxon>
        <taxon>Oscillatoriales</taxon>
        <taxon>Microcoleaceae</taxon>
        <taxon>Microcoleus</taxon>
        <taxon>Microcoleus asticus</taxon>
    </lineage>
</organism>
<proteinExistence type="predicted"/>
<reference evidence="2 3" key="1">
    <citation type="journal article" date="2020" name="Sci. Rep.">
        <title>A novel cyanobacterial geosmin producer, revising GeoA distribution and dispersion patterns in Bacteria.</title>
        <authorList>
            <person name="Churro C."/>
            <person name="Semedo-Aguiar A.P."/>
            <person name="Silva A.D."/>
            <person name="Pereira-Leal J.B."/>
            <person name="Leite R.B."/>
        </authorList>
    </citation>
    <scope>NUCLEOTIDE SEQUENCE [LARGE SCALE GENOMIC DNA]</scope>
    <source>
        <strain evidence="2 3">IPMA8</strain>
    </source>
</reference>
<evidence type="ECO:0000313" key="2">
    <source>
        <dbReference type="EMBL" id="NQE33973.1"/>
    </source>
</evidence>
<accession>A0ABX2CWI5</accession>
<gene>
    <name evidence="2" type="ORF">E5S67_01696</name>
</gene>
<name>A0ABX2CWI5_9CYAN</name>